<dbReference type="AlphaFoldDB" id="A0A6I6MVH6"/>
<protein>
    <submittedName>
        <fullName evidence="1">Uncharacterized protein</fullName>
    </submittedName>
</protein>
<dbReference type="EMBL" id="CP047045">
    <property type="protein sequence ID" value="QGZ96434.1"/>
    <property type="molecule type" value="Genomic_DNA"/>
</dbReference>
<dbReference type="RefSeq" id="WP_158767220.1">
    <property type="nucleotide sequence ID" value="NZ_CP047045.1"/>
</dbReference>
<organism evidence="1 2">
    <name type="scientific">Terricaulis silvestris</name>
    <dbReference type="NCBI Taxonomy" id="2686094"/>
    <lineage>
        <taxon>Bacteria</taxon>
        <taxon>Pseudomonadati</taxon>
        <taxon>Pseudomonadota</taxon>
        <taxon>Alphaproteobacteria</taxon>
        <taxon>Caulobacterales</taxon>
        <taxon>Caulobacteraceae</taxon>
        <taxon>Terricaulis</taxon>
    </lineage>
</organism>
<name>A0A6I6MVH6_9CAUL</name>
<evidence type="ECO:0000313" key="2">
    <source>
        <dbReference type="Proteomes" id="UP000431269"/>
    </source>
</evidence>
<proteinExistence type="predicted"/>
<gene>
    <name evidence="1" type="ORF">DSM104635_03294</name>
</gene>
<sequence>MEIDQRIPDLSDKELENLHANALRLEQSGSQMQRQHAERLLPLLSAAMEERRAAKLVVQAEKKATATAARKSKAAKAKES</sequence>
<dbReference type="Proteomes" id="UP000431269">
    <property type="component" value="Chromosome"/>
</dbReference>
<reference evidence="2" key="1">
    <citation type="submission" date="2019-12" db="EMBL/GenBank/DDBJ databases">
        <title>Complete genome of Terracaulis silvestris 0127_4.</title>
        <authorList>
            <person name="Vieira S."/>
            <person name="Riedel T."/>
            <person name="Sproer C."/>
            <person name="Pascual J."/>
            <person name="Boedeker C."/>
            <person name="Overmann J."/>
        </authorList>
    </citation>
    <scope>NUCLEOTIDE SEQUENCE [LARGE SCALE GENOMIC DNA]</scope>
    <source>
        <strain evidence="2">0127_4</strain>
    </source>
</reference>
<dbReference type="KEGG" id="tsv:DSM104635_03294"/>
<evidence type="ECO:0000313" key="1">
    <source>
        <dbReference type="EMBL" id="QGZ96434.1"/>
    </source>
</evidence>
<accession>A0A6I6MVH6</accession>
<keyword evidence="2" id="KW-1185">Reference proteome</keyword>